<feature type="transmembrane region" description="Helical" evidence="1">
    <location>
        <begin position="17"/>
        <end position="35"/>
    </location>
</feature>
<accession>A0A1M6JYW7</accession>
<keyword evidence="1" id="KW-0472">Membrane</keyword>
<organism evidence="2 3">
    <name type="scientific">Reichenbachiella agariperforans</name>
    <dbReference type="NCBI Taxonomy" id="156994"/>
    <lineage>
        <taxon>Bacteria</taxon>
        <taxon>Pseudomonadati</taxon>
        <taxon>Bacteroidota</taxon>
        <taxon>Cytophagia</taxon>
        <taxon>Cytophagales</taxon>
        <taxon>Reichenbachiellaceae</taxon>
        <taxon>Reichenbachiella</taxon>
    </lineage>
</organism>
<reference evidence="3" key="1">
    <citation type="submission" date="2016-11" db="EMBL/GenBank/DDBJ databases">
        <authorList>
            <person name="Varghese N."/>
            <person name="Submissions S."/>
        </authorList>
    </citation>
    <scope>NUCLEOTIDE SEQUENCE [LARGE SCALE GENOMIC DNA]</scope>
    <source>
        <strain evidence="3">DSM 26134</strain>
    </source>
</reference>
<sequence>MNEQEEKPPFFQTWRQMYGFVIATLFVIILLLYWFSQAFV</sequence>
<protein>
    <submittedName>
        <fullName evidence="2">Uncharacterized protein</fullName>
    </submittedName>
</protein>
<dbReference type="RefSeq" id="WP_262501856.1">
    <property type="nucleotide sequence ID" value="NZ_FRAA01000001.1"/>
</dbReference>
<keyword evidence="3" id="KW-1185">Reference proteome</keyword>
<gene>
    <name evidence="2" type="ORF">SAMN04488028_101377</name>
</gene>
<keyword evidence="1" id="KW-1133">Transmembrane helix</keyword>
<keyword evidence="1" id="KW-0812">Transmembrane</keyword>
<name>A0A1M6JYW7_REIAG</name>
<dbReference type="Proteomes" id="UP000184474">
    <property type="component" value="Unassembled WGS sequence"/>
</dbReference>
<evidence type="ECO:0000313" key="2">
    <source>
        <dbReference type="EMBL" id="SHJ51874.1"/>
    </source>
</evidence>
<evidence type="ECO:0000313" key="3">
    <source>
        <dbReference type="Proteomes" id="UP000184474"/>
    </source>
</evidence>
<dbReference type="AlphaFoldDB" id="A0A1M6JYW7"/>
<proteinExistence type="predicted"/>
<evidence type="ECO:0000256" key="1">
    <source>
        <dbReference type="SAM" id="Phobius"/>
    </source>
</evidence>
<dbReference type="EMBL" id="FRAA01000001">
    <property type="protein sequence ID" value="SHJ51874.1"/>
    <property type="molecule type" value="Genomic_DNA"/>
</dbReference>